<dbReference type="AlphaFoldDB" id="A0A8J3UWU7"/>
<name>A0A8J3UWU7_9ACTN</name>
<dbReference type="Proteomes" id="UP000605992">
    <property type="component" value="Unassembled WGS sequence"/>
</dbReference>
<gene>
    <name evidence="2" type="ORF">Pth03_18020</name>
</gene>
<accession>A0A8J3UWU7</accession>
<reference evidence="2" key="1">
    <citation type="submission" date="2021-01" db="EMBL/GenBank/DDBJ databases">
        <title>Whole genome shotgun sequence of Planotetraspora thailandica NBRC 104271.</title>
        <authorList>
            <person name="Komaki H."/>
            <person name="Tamura T."/>
        </authorList>
    </citation>
    <scope>NUCLEOTIDE SEQUENCE</scope>
    <source>
        <strain evidence="2">NBRC 104271</strain>
    </source>
</reference>
<dbReference type="EMBL" id="BOOR01000009">
    <property type="protein sequence ID" value="GII53413.1"/>
    <property type="molecule type" value="Genomic_DNA"/>
</dbReference>
<sequence>MFLRAGAADLARAITPTEGAGNSRETLSARLTLNVCKLCVNTEKNLSSRPESALYPAAGHECPQGRWDGPAGLG</sequence>
<evidence type="ECO:0000313" key="2">
    <source>
        <dbReference type="EMBL" id="GII53413.1"/>
    </source>
</evidence>
<evidence type="ECO:0000256" key="1">
    <source>
        <dbReference type="SAM" id="MobiDB-lite"/>
    </source>
</evidence>
<protein>
    <submittedName>
        <fullName evidence="2">Uncharacterized protein</fullName>
    </submittedName>
</protein>
<evidence type="ECO:0000313" key="3">
    <source>
        <dbReference type="Proteomes" id="UP000605992"/>
    </source>
</evidence>
<keyword evidence="3" id="KW-1185">Reference proteome</keyword>
<proteinExistence type="predicted"/>
<organism evidence="2 3">
    <name type="scientific">Planotetraspora thailandica</name>
    <dbReference type="NCBI Taxonomy" id="487172"/>
    <lineage>
        <taxon>Bacteria</taxon>
        <taxon>Bacillati</taxon>
        <taxon>Actinomycetota</taxon>
        <taxon>Actinomycetes</taxon>
        <taxon>Streptosporangiales</taxon>
        <taxon>Streptosporangiaceae</taxon>
        <taxon>Planotetraspora</taxon>
    </lineage>
</organism>
<feature type="region of interest" description="Disordered" evidence="1">
    <location>
        <begin position="55"/>
        <end position="74"/>
    </location>
</feature>
<comment type="caution">
    <text evidence="2">The sequence shown here is derived from an EMBL/GenBank/DDBJ whole genome shotgun (WGS) entry which is preliminary data.</text>
</comment>